<evidence type="ECO:0000256" key="1">
    <source>
        <dbReference type="ARBA" id="ARBA00004141"/>
    </source>
</evidence>
<keyword evidence="10 12" id="KW-0406">Ion transport</keyword>
<keyword evidence="5 12" id="KW-0633">Potassium transport</keyword>
<evidence type="ECO:0000256" key="5">
    <source>
        <dbReference type="ARBA" id="ARBA00022538"/>
    </source>
</evidence>
<dbReference type="GO" id="GO:0005886">
    <property type="term" value="C:plasma membrane"/>
    <property type="evidence" value="ECO:0007669"/>
    <property type="project" value="UniProtKB-SubCell"/>
</dbReference>
<comment type="subcellular location">
    <subcellularLocation>
        <location evidence="12">Cell membrane</location>
        <topology evidence="12">Multi-pass membrane protein</topology>
    </subcellularLocation>
    <subcellularLocation>
        <location evidence="1">Membrane</location>
        <topology evidence="1">Multi-pass membrane protein</topology>
    </subcellularLocation>
</comment>
<dbReference type="GO" id="GO:0015079">
    <property type="term" value="F:potassium ion transmembrane transporter activity"/>
    <property type="evidence" value="ECO:0007669"/>
    <property type="project" value="UniProtKB-UniRule"/>
</dbReference>
<proteinExistence type="inferred from homology"/>
<keyword evidence="8 12" id="KW-0630">Potassium</keyword>
<evidence type="ECO:0000256" key="4">
    <source>
        <dbReference type="ARBA" id="ARBA00022475"/>
    </source>
</evidence>
<comment type="catalytic activity">
    <reaction evidence="12">
        <text>K(+)(in) + H(+)(in) = K(+)(out) + H(+)(out)</text>
        <dbReference type="Rhea" id="RHEA:28490"/>
        <dbReference type="ChEBI" id="CHEBI:15378"/>
        <dbReference type="ChEBI" id="CHEBI:29103"/>
    </reaction>
</comment>
<dbReference type="Pfam" id="PF02705">
    <property type="entry name" value="K_trans"/>
    <property type="match status" value="1"/>
</dbReference>
<evidence type="ECO:0000256" key="13">
    <source>
        <dbReference type="SAM" id="MobiDB-lite"/>
    </source>
</evidence>
<feature type="transmembrane region" description="Helical" evidence="12">
    <location>
        <begin position="125"/>
        <end position="146"/>
    </location>
</feature>
<organism evidence="16">
    <name type="scientific">Streptomyces sp. SID12501</name>
    <dbReference type="NCBI Taxonomy" id="2706042"/>
    <lineage>
        <taxon>Bacteria</taxon>
        <taxon>Bacillati</taxon>
        <taxon>Actinomycetota</taxon>
        <taxon>Actinomycetes</taxon>
        <taxon>Kitasatosporales</taxon>
        <taxon>Streptomycetaceae</taxon>
        <taxon>Streptomyces</taxon>
    </lineage>
</organism>
<dbReference type="RefSeq" id="WP_164316145.1">
    <property type="nucleotide sequence ID" value="NZ_JAAGLU010000015.1"/>
</dbReference>
<feature type="domain" description="K+ potassium transporter integral membrane" evidence="14">
    <location>
        <begin position="35"/>
        <end position="490"/>
    </location>
</feature>
<dbReference type="InterPro" id="IPR003855">
    <property type="entry name" value="K+_transporter"/>
</dbReference>
<feature type="transmembrane region" description="Helical" evidence="12">
    <location>
        <begin position="314"/>
        <end position="339"/>
    </location>
</feature>
<evidence type="ECO:0000259" key="15">
    <source>
        <dbReference type="Pfam" id="PF22776"/>
    </source>
</evidence>
<dbReference type="AlphaFoldDB" id="A0A6B3BUV9"/>
<name>A0A6B3BUV9_9ACTN</name>
<evidence type="ECO:0000256" key="7">
    <source>
        <dbReference type="ARBA" id="ARBA00022847"/>
    </source>
</evidence>
<dbReference type="InterPro" id="IPR023051">
    <property type="entry name" value="Kup"/>
</dbReference>
<feature type="transmembrane region" description="Helical" evidence="12">
    <location>
        <begin position="166"/>
        <end position="184"/>
    </location>
</feature>
<keyword evidence="6 12" id="KW-0812">Transmembrane</keyword>
<protein>
    <recommendedName>
        <fullName evidence="12">Probable potassium transport system protein Kup</fullName>
    </recommendedName>
</protein>
<evidence type="ECO:0000256" key="6">
    <source>
        <dbReference type="ARBA" id="ARBA00022692"/>
    </source>
</evidence>
<dbReference type="HAMAP" id="MF_01522">
    <property type="entry name" value="Kup"/>
    <property type="match status" value="1"/>
</dbReference>
<dbReference type="InterPro" id="IPR053952">
    <property type="entry name" value="K_trans_C"/>
</dbReference>
<reference evidence="16" key="1">
    <citation type="submission" date="2020-01" db="EMBL/GenBank/DDBJ databases">
        <title>Insect and environment-associated Actinomycetes.</title>
        <authorList>
            <person name="Currrie C."/>
            <person name="Chevrette M."/>
            <person name="Carlson C."/>
            <person name="Stubbendieck R."/>
            <person name="Wendt-Pienkowski E."/>
        </authorList>
    </citation>
    <scope>NUCLEOTIDE SEQUENCE</scope>
    <source>
        <strain evidence="16">SID12501</strain>
    </source>
</reference>
<keyword evidence="7 12" id="KW-0769">Symport</keyword>
<evidence type="ECO:0000256" key="9">
    <source>
        <dbReference type="ARBA" id="ARBA00022989"/>
    </source>
</evidence>
<dbReference type="PANTHER" id="PTHR30540:SF79">
    <property type="entry name" value="LOW AFFINITY POTASSIUM TRANSPORT SYSTEM PROTEIN KUP"/>
    <property type="match status" value="1"/>
</dbReference>
<sequence>MADRRQATASDDGSAARAPEAGRASAHDTVRLAVVIGALGVVFGDIGTSPIYTLQTVFNPSDPHPVPVTTDNVYGVVSLVFWSVMIIVTVTYVLLAMRADNDGEGGIMALITLLRRWSSQRGRRAAVVLAALGIFGASLFFGDSMITPAISVLSAVEGVKVVEPSLDSAVVPITAVIIVGLFLVQRRGTAAVGRVFGPVMIVWFLTIGACGVAGVADHPDILRALSPTYALGFLSGHWGTAFFALAAIVLAVTGAEALYADMGHFGRRAITRGWLFLVLPACVLSYLGQGALILDDPANISSPFFLLVPDWGRWPMVLLATAATVIASQAVITGAYSVASQAAQLGYLPRLRIAHTSESTIGQIYVPWINWLLMVSVLTLVFAFRSSAALAYAFGMAVTGTITITTLLFFYVARAKWGTPRWLLAIGAGLLLFVDLLFVAANLTKLAHGAWLPLLIGLTAFTVMTTWQRGRELVTAQRARQEGPLREFIDHLHTGQEPTLRAPGTAVFLNRDKETAPLAMRANVEHNHVRHDQVVILTIKTEPVPRVPAEERTVVDDLGYGDDGIIHVTARFGYMETPDVPATLAMLDPAETEGPLQLDQASYFLSKIELRRGKARTMAPWRKRLFIATSYITSDAAEHFSLPRDRTVIMGSHIEV</sequence>
<dbReference type="InterPro" id="IPR053951">
    <property type="entry name" value="K_trans_N"/>
</dbReference>
<keyword evidence="11 12" id="KW-0472">Membrane</keyword>
<evidence type="ECO:0000256" key="11">
    <source>
        <dbReference type="ARBA" id="ARBA00023136"/>
    </source>
</evidence>
<evidence type="ECO:0000256" key="2">
    <source>
        <dbReference type="ARBA" id="ARBA00007019"/>
    </source>
</evidence>
<feature type="transmembrane region" description="Helical" evidence="12">
    <location>
        <begin position="73"/>
        <end position="95"/>
    </location>
</feature>
<dbReference type="GO" id="GO:0015293">
    <property type="term" value="F:symporter activity"/>
    <property type="evidence" value="ECO:0007669"/>
    <property type="project" value="UniProtKB-UniRule"/>
</dbReference>
<comment type="similarity">
    <text evidence="2 12">Belongs to the HAK/KUP transporter (TC 2.A.72) family.</text>
</comment>
<dbReference type="PANTHER" id="PTHR30540">
    <property type="entry name" value="OSMOTIC STRESS POTASSIUM TRANSPORTER"/>
    <property type="match status" value="1"/>
</dbReference>
<feature type="transmembrane region" description="Helical" evidence="12">
    <location>
        <begin position="360"/>
        <end position="384"/>
    </location>
</feature>
<evidence type="ECO:0000259" key="14">
    <source>
        <dbReference type="Pfam" id="PF02705"/>
    </source>
</evidence>
<evidence type="ECO:0000256" key="10">
    <source>
        <dbReference type="ARBA" id="ARBA00023065"/>
    </source>
</evidence>
<evidence type="ECO:0000256" key="8">
    <source>
        <dbReference type="ARBA" id="ARBA00022958"/>
    </source>
</evidence>
<feature type="transmembrane region" description="Helical" evidence="12">
    <location>
        <begin position="196"/>
        <end position="216"/>
    </location>
</feature>
<feature type="transmembrane region" description="Helical" evidence="12">
    <location>
        <begin position="274"/>
        <end position="294"/>
    </location>
</feature>
<feature type="transmembrane region" description="Helical" evidence="12">
    <location>
        <begin position="449"/>
        <end position="467"/>
    </location>
</feature>
<feature type="transmembrane region" description="Helical" evidence="12">
    <location>
        <begin position="422"/>
        <end position="443"/>
    </location>
</feature>
<evidence type="ECO:0000313" key="16">
    <source>
        <dbReference type="EMBL" id="NEC88026.1"/>
    </source>
</evidence>
<gene>
    <name evidence="12" type="primary">kup</name>
    <name evidence="16" type="ORF">G3I71_19845</name>
</gene>
<feature type="domain" description="K+ potassium transporter C-terminal" evidence="15">
    <location>
        <begin position="503"/>
        <end position="655"/>
    </location>
</feature>
<dbReference type="EMBL" id="JAAGLU010000015">
    <property type="protein sequence ID" value="NEC88026.1"/>
    <property type="molecule type" value="Genomic_DNA"/>
</dbReference>
<keyword evidence="3 12" id="KW-0813">Transport</keyword>
<evidence type="ECO:0000256" key="3">
    <source>
        <dbReference type="ARBA" id="ARBA00022448"/>
    </source>
</evidence>
<comment type="caution">
    <text evidence="16">The sequence shown here is derived from an EMBL/GenBank/DDBJ whole genome shotgun (WGS) entry which is preliminary data.</text>
</comment>
<feature type="region of interest" description="Disordered" evidence="13">
    <location>
        <begin position="1"/>
        <end position="22"/>
    </location>
</feature>
<feature type="transmembrane region" description="Helical" evidence="12">
    <location>
        <begin position="32"/>
        <end position="53"/>
    </location>
</feature>
<feature type="transmembrane region" description="Helical" evidence="12">
    <location>
        <begin position="390"/>
        <end position="410"/>
    </location>
</feature>
<feature type="transmembrane region" description="Helical" evidence="12">
    <location>
        <begin position="236"/>
        <end position="262"/>
    </location>
</feature>
<feature type="compositionally biased region" description="Low complexity" evidence="13">
    <location>
        <begin position="13"/>
        <end position="22"/>
    </location>
</feature>
<evidence type="ECO:0000256" key="12">
    <source>
        <dbReference type="HAMAP-Rule" id="MF_01522"/>
    </source>
</evidence>
<dbReference type="Pfam" id="PF22776">
    <property type="entry name" value="K_trans_C"/>
    <property type="match status" value="1"/>
</dbReference>
<accession>A0A6B3BUV9</accession>
<keyword evidence="4 12" id="KW-1003">Cell membrane</keyword>
<keyword evidence="9 12" id="KW-1133">Transmembrane helix</keyword>
<comment type="function">
    <text evidence="12">Transport of potassium into the cell. Likely operates as a K(+):H(+) symporter.</text>
</comment>